<organism evidence="1 2">
    <name type="scientific">Pseudonocardia humida</name>
    <dbReference type="NCBI Taxonomy" id="2800819"/>
    <lineage>
        <taxon>Bacteria</taxon>
        <taxon>Bacillati</taxon>
        <taxon>Actinomycetota</taxon>
        <taxon>Actinomycetes</taxon>
        <taxon>Pseudonocardiales</taxon>
        <taxon>Pseudonocardiaceae</taxon>
        <taxon>Pseudonocardia</taxon>
    </lineage>
</organism>
<name>A0ABT0ZVP5_9PSEU</name>
<reference evidence="1" key="1">
    <citation type="submission" date="2021-04" db="EMBL/GenBank/DDBJ databases">
        <title>Pseudonocardia sp. nov., isolated from sandy soil of mangrove forest.</title>
        <authorList>
            <person name="Zan Z."/>
            <person name="Huang R."/>
            <person name="Liu W."/>
        </authorList>
    </citation>
    <scope>NUCLEOTIDE SEQUENCE</scope>
    <source>
        <strain evidence="1">S2-4</strain>
    </source>
</reference>
<accession>A0ABT0ZVP5</accession>
<gene>
    <name evidence="1" type="ORF">KDL28_07045</name>
</gene>
<evidence type="ECO:0008006" key="3">
    <source>
        <dbReference type="Google" id="ProtNLM"/>
    </source>
</evidence>
<dbReference type="Proteomes" id="UP001165283">
    <property type="component" value="Unassembled WGS sequence"/>
</dbReference>
<sequence>MAPPDSGFRIDYDAIPRAVATYDQVLDRLGAILNRVRRSARIEPWAQDRVSVAMAAHYNEQIFGPDLTGTSPYCTYGALKLYERELVAARDALQRTYAEYLRAEAEAANSFTKS</sequence>
<keyword evidence="2" id="KW-1185">Reference proteome</keyword>
<dbReference type="RefSeq" id="WP_252436475.1">
    <property type="nucleotide sequence ID" value="NZ_JAGSOV010000015.1"/>
</dbReference>
<comment type="caution">
    <text evidence="1">The sequence shown here is derived from an EMBL/GenBank/DDBJ whole genome shotgun (WGS) entry which is preliminary data.</text>
</comment>
<evidence type="ECO:0000313" key="2">
    <source>
        <dbReference type="Proteomes" id="UP001165283"/>
    </source>
</evidence>
<dbReference type="EMBL" id="JAGSOV010000015">
    <property type="protein sequence ID" value="MCO1654811.1"/>
    <property type="molecule type" value="Genomic_DNA"/>
</dbReference>
<evidence type="ECO:0000313" key="1">
    <source>
        <dbReference type="EMBL" id="MCO1654811.1"/>
    </source>
</evidence>
<proteinExistence type="predicted"/>
<protein>
    <recommendedName>
        <fullName evidence="3">PE family protein</fullName>
    </recommendedName>
</protein>